<reference evidence="2" key="1">
    <citation type="submission" date="2020-10" db="EMBL/GenBank/DDBJ databases">
        <authorList>
            <person name="Roach M.J.R."/>
        </authorList>
    </citation>
    <scope>NUCLEOTIDE SEQUENCE</scope>
    <source>
        <strain evidence="2">CBS 1945</strain>
    </source>
</reference>
<dbReference type="KEGG" id="bnn:FOA43_001196"/>
<name>A0A875RWY2_EENNA</name>
<dbReference type="GeneID" id="62194597"/>
<protein>
    <submittedName>
        <fullName evidence="2">Uncharacterized protein</fullName>
    </submittedName>
</protein>
<sequence length="80" mass="8895">MSDQMDVDATSPSPQPQPSKHPKKRFEVKKWTALDMQILCCIISYGSICCGMPMIVVEFGFEFFCELRVCAAISGFVGIV</sequence>
<organism evidence="2 3">
    <name type="scientific">Eeniella nana</name>
    <name type="common">Yeast</name>
    <name type="synonym">Brettanomyces nanus</name>
    <dbReference type="NCBI Taxonomy" id="13502"/>
    <lineage>
        <taxon>Eukaryota</taxon>
        <taxon>Fungi</taxon>
        <taxon>Dikarya</taxon>
        <taxon>Ascomycota</taxon>
        <taxon>Saccharomycotina</taxon>
        <taxon>Pichiomycetes</taxon>
        <taxon>Pichiales</taxon>
        <taxon>Pichiaceae</taxon>
        <taxon>Brettanomyces</taxon>
    </lineage>
</organism>
<keyword evidence="3" id="KW-1185">Reference proteome</keyword>
<feature type="region of interest" description="Disordered" evidence="1">
    <location>
        <begin position="1"/>
        <end position="24"/>
    </location>
</feature>
<dbReference type="Proteomes" id="UP000662931">
    <property type="component" value="Chromosome 1"/>
</dbReference>
<dbReference type="EMBL" id="CP064812">
    <property type="protein sequence ID" value="QPG73881.1"/>
    <property type="molecule type" value="Genomic_DNA"/>
</dbReference>
<gene>
    <name evidence="2" type="ORF">FOA43_001196</name>
</gene>
<dbReference type="AlphaFoldDB" id="A0A875RWY2"/>
<evidence type="ECO:0000313" key="3">
    <source>
        <dbReference type="Proteomes" id="UP000662931"/>
    </source>
</evidence>
<accession>A0A875RWY2</accession>
<evidence type="ECO:0000313" key="2">
    <source>
        <dbReference type="EMBL" id="QPG73881.1"/>
    </source>
</evidence>
<dbReference type="RefSeq" id="XP_038777446.1">
    <property type="nucleotide sequence ID" value="XM_038921518.1"/>
</dbReference>
<evidence type="ECO:0000256" key="1">
    <source>
        <dbReference type="SAM" id="MobiDB-lite"/>
    </source>
</evidence>
<proteinExistence type="predicted"/>